<name>A0A143PUY1_LUTPR</name>
<dbReference type="AlphaFoldDB" id="A0A143PUY1"/>
<organism evidence="1 2">
    <name type="scientific">Luteitalea pratensis</name>
    <dbReference type="NCBI Taxonomy" id="1855912"/>
    <lineage>
        <taxon>Bacteria</taxon>
        <taxon>Pseudomonadati</taxon>
        <taxon>Acidobacteriota</taxon>
        <taxon>Vicinamibacteria</taxon>
        <taxon>Vicinamibacterales</taxon>
        <taxon>Vicinamibacteraceae</taxon>
        <taxon>Luteitalea</taxon>
    </lineage>
</organism>
<keyword evidence="2" id="KW-1185">Reference proteome</keyword>
<evidence type="ECO:0000313" key="1">
    <source>
        <dbReference type="EMBL" id="AMY12171.1"/>
    </source>
</evidence>
<dbReference type="EMBL" id="CP015136">
    <property type="protein sequence ID" value="AMY12171.1"/>
    <property type="molecule type" value="Genomic_DNA"/>
</dbReference>
<reference evidence="2" key="2">
    <citation type="submission" date="2016-04" db="EMBL/GenBank/DDBJ databases">
        <title>First Complete Genome Sequence of a Subdivision 6 Acidobacterium.</title>
        <authorList>
            <person name="Huang S."/>
            <person name="Vieira S."/>
            <person name="Bunk B."/>
            <person name="Riedel T."/>
            <person name="Sproeer C."/>
            <person name="Overmann J."/>
        </authorList>
    </citation>
    <scope>NUCLEOTIDE SEQUENCE [LARGE SCALE GENOMIC DNA]</scope>
    <source>
        <strain evidence="2">DSM 100886 HEG_-6_39</strain>
    </source>
</reference>
<sequence length="99" mass="10845">MTYLPSAVEELTRNNSMAGADRGHVALLCVEMPVARARDAEVVRMPVGTRIVAGAVSEEVAYVGLLGSIEVPFRLRKVDGAWKVLPEPYFEWLRSMGAI</sequence>
<dbReference type="STRING" id="1855912.LuPra_05444"/>
<protein>
    <submittedName>
        <fullName evidence="1">Uncharacterized protein</fullName>
    </submittedName>
</protein>
<gene>
    <name evidence="1" type="ORF">LuPra_05444</name>
</gene>
<proteinExistence type="predicted"/>
<dbReference type="KEGG" id="abac:LuPra_05444"/>
<reference evidence="1 2" key="1">
    <citation type="journal article" date="2016" name="Genome Announc.">
        <title>First Complete Genome Sequence of a Subdivision 6 Acidobacterium Strain.</title>
        <authorList>
            <person name="Huang S."/>
            <person name="Vieira S."/>
            <person name="Bunk B."/>
            <person name="Riedel T."/>
            <person name="Sproer C."/>
            <person name="Overmann J."/>
        </authorList>
    </citation>
    <scope>NUCLEOTIDE SEQUENCE [LARGE SCALE GENOMIC DNA]</scope>
    <source>
        <strain evidence="2">DSM 100886 HEG_-6_39</strain>
    </source>
</reference>
<dbReference type="RefSeq" id="WP_110173651.1">
    <property type="nucleotide sequence ID" value="NZ_CP015136.1"/>
</dbReference>
<accession>A0A143PUY1</accession>
<evidence type="ECO:0000313" key="2">
    <source>
        <dbReference type="Proteomes" id="UP000076079"/>
    </source>
</evidence>
<dbReference type="Proteomes" id="UP000076079">
    <property type="component" value="Chromosome"/>
</dbReference>